<keyword evidence="5" id="KW-0029">Amino-acid transport</keyword>
<dbReference type="KEGG" id="bfm:BP422_08160"/>
<sequence>MDVAINLLVNGLATGILIFLLASGLTLIFGLMSVLNFAHGGLYAWGAFAGVWLFGLTDSFLLAIVGAVVIGMLLGFVLERVLIRPVYGDHIQQLLVTLGGMLVISELLKVFWSPNPIRAVLPDYLQGSIELGDIILITYRLFVIAVGVVVYVGLHLLLTRTRLGLIVRAGVIDKEMVQALGINIKQVFTFVFLLGAGMAALGGSLLAPYSGVIFAEMGMQYAILAFIVVIVGGMGSVQGSMIAALLVGVLGSFMAYFVPELSLAVNMLLMLAVLLIKPSGLFGAKG</sequence>
<dbReference type="EMBL" id="CP018145">
    <property type="protein sequence ID" value="ASJ53536.1"/>
    <property type="molecule type" value="Genomic_DNA"/>
</dbReference>
<feature type="transmembrane region" description="Helical" evidence="9">
    <location>
        <begin position="37"/>
        <end position="54"/>
    </location>
</feature>
<evidence type="ECO:0000313" key="10">
    <source>
        <dbReference type="EMBL" id="ASJ53536.1"/>
    </source>
</evidence>
<feature type="transmembrane region" description="Helical" evidence="9">
    <location>
        <begin position="134"/>
        <end position="158"/>
    </location>
</feature>
<evidence type="ECO:0000256" key="4">
    <source>
        <dbReference type="ARBA" id="ARBA00022692"/>
    </source>
</evidence>
<keyword evidence="4 9" id="KW-0812">Transmembrane</keyword>
<reference evidence="10 11" key="1">
    <citation type="submission" date="2016-11" db="EMBL/GenBank/DDBJ databases">
        <authorList>
            <person name="Jaros S."/>
            <person name="Januszkiewicz K."/>
            <person name="Wedrychowicz H."/>
        </authorList>
    </citation>
    <scope>NUCLEOTIDE SEQUENCE [LARGE SCALE GENOMIC DNA]</scope>
    <source>
        <strain evidence="10 11">NF2</strain>
    </source>
</reference>
<evidence type="ECO:0000313" key="11">
    <source>
        <dbReference type="Proteomes" id="UP000197781"/>
    </source>
</evidence>
<dbReference type="PANTHER" id="PTHR11795">
    <property type="entry name" value="BRANCHED-CHAIN AMINO ACID TRANSPORT SYSTEM PERMEASE PROTEIN LIVH"/>
    <property type="match status" value="1"/>
</dbReference>
<dbReference type="InterPro" id="IPR052157">
    <property type="entry name" value="BCAA_transport_permease"/>
</dbReference>
<keyword evidence="2" id="KW-0813">Transport</keyword>
<evidence type="ECO:0000256" key="8">
    <source>
        <dbReference type="ARBA" id="ARBA00037998"/>
    </source>
</evidence>
<protein>
    <submittedName>
        <fullName evidence="10">Branched-chain amino acid ABC transporter permease</fullName>
    </submittedName>
</protein>
<feature type="transmembrane region" description="Helical" evidence="9">
    <location>
        <begin position="264"/>
        <end position="284"/>
    </location>
</feature>
<evidence type="ECO:0000256" key="1">
    <source>
        <dbReference type="ARBA" id="ARBA00004651"/>
    </source>
</evidence>
<keyword evidence="7 9" id="KW-0472">Membrane</keyword>
<dbReference type="Proteomes" id="UP000197781">
    <property type="component" value="Chromosome"/>
</dbReference>
<dbReference type="GO" id="GO:0005886">
    <property type="term" value="C:plasma membrane"/>
    <property type="evidence" value="ECO:0007669"/>
    <property type="project" value="UniProtKB-SubCell"/>
</dbReference>
<evidence type="ECO:0000256" key="5">
    <source>
        <dbReference type="ARBA" id="ARBA00022970"/>
    </source>
</evidence>
<dbReference type="Pfam" id="PF02653">
    <property type="entry name" value="BPD_transp_2"/>
    <property type="match status" value="1"/>
</dbReference>
<keyword evidence="3" id="KW-1003">Cell membrane</keyword>
<feature type="transmembrane region" description="Helical" evidence="9">
    <location>
        <begin position="187"/>
        <end position="207"/>
    </location>
</feature>
<comment type="similarity">
    <text evidence="8">Belongs to the binding-protein-dependent transport system permease family. LivHM subfamily.</text>
</comment>
<dbReference type="InterPro" id="IPR001851">
    <property type="entry name" value="ABC_transp_permease"/>
</dbReference>
<dbReference type="CDD" id="cd06582">
    <property type="entry name" value="TM_PBP1_LivH_like"/>
    <property type="match status" value="1"/>
</dbReference>
<dbReference type="PANTHER" id="PTHR11795:SF442">
    <property type="entry name" value="ABC TRANSPORTER ATP-BINDING PROTEIN"/>
    <property type="match status" value="1"/>
</dbReference>
<gene>
    <name evidence="10" type="ORF">BP422_08160</name>
</gene>
<proteinExistence type="inferred from homology"/>
<dbReference type="GO" id="GO:0006865">
    <property type="term" value="P:amino acid transport"/>
    <property type="evidence" value="ECO:0007669"/>
    <property type="project" value="UniProtKB-KW"/>
</dbReference>
<evidence type="ECO:0000256" key="9">
    <source>
        <dbReference type="SAM" id="Phobius"/>
    </source>
</evidence>
<dbReference type="RefSeq" id="WP_088907334.1">
    <property type="nucleotide sequence ID" value="NZ_CP018145.1"/>
</dbReference>
<evidence type="ECO:0000256" key="6">
    <source>
        <dbReference type="ARBA" id="ARBA00022989"/>
    </source>
</evidence>
<dbReference type="GO" id="GO:0022857">
    <property type="term" value="F:transmembrane transporter activity"/>
    <property type="evidence" value="ECO:0007669"/>
    <property type="project" value="InterPro"/>
</dbReference>
<name>A0A220MET3_9BACL</name>
<dbReference type="AlphaFoldDB" id="A0A220MET3"/>
<comment type="subcellular location">
    <subcellularLocation>
        <location evidence="1">Cell membrane</location>
        <topology evidence="1">Multi-pass membrane protein</topology>
    </subcellularLocation>
</comment>
<evidence type="ECO:0000256" key="3">
    <source>
        <dbReference type="ARBA" id="ARBA00022475"/>
    </source>
</evidence>
<feature type="transmembrane region" description="Helical" evidence="9">
    <location>
        <begin position="12"/>
        <end position="30"/>
    </location>
</feature>
<keyword evidence="6 9" id="KW-1133">Transmembrane helix</keyword>
<organism evidence="10 11">
    <name type="scientific">Brevibacillus formosus</name>
    <dbReference type="NCBI Taxonomy" id="54913"/>
    <lineage>
        <taxon>Bacteria</taxon>
        <taxon>Bacillati</taxon>
        <taxon>Bacillota</taxon>
        <taxon>Bacilli</taxon>
        <taxon>Bacillales</taxon>
        <taxon>Paenibacillaceae</taxon>
        <taxon>Brevibacillus</taxon>
    </lineage>
</organism>
<evidence type="ECO:0000256" key="2">
    <source>
        <dbReference type="ARBA" id="ARBA00022448"/>
    </source>
</evidence>
<accession>A0A220MET3</accession>
<evidence type="ECO:0000256" key="7">
    <source>
        <dbReference type="ARBA" id="ARBA00023136"/>
    </source>
</evidence>
<feature type="transmembrane region" description="Helical" evidence="9">
    <location>
        <begin position="60"/>
        <end position="82"/>
    </location>
</feature>